<accession>G2QQD5</accession>
<dbReference type="GO" id="GO:0001228">
    <property type="term" value="F:DNA-binding transcription activator activity, RNA polymerase II-specific"/>
    <property type="evidence" value="ECO:0007669"/>
    <property type="project" value="TreeGrafter"/>
</dbReference>
<dbReference type="InterPro" id="IPR053157">
    <property type="entry name" value="Sterol_Uptake_Regulator"/>
</dbReference>
<feature type="compositionally biased region" description="Low complexity" evidence="2">
    <location>
        <begin position="1"/>
        <end position="12"/>
    </location>
</feature>
<dbReference type="SUPFAM" id="SSF57701">
    <property type="entry name" value="Zn2/Cys6 DNA-binding domain"/>
    <property type="match status" value="1"/>
</dbReference>
<feature type="domain" description="Zn(2)-C6 fungal-type" evidence="3">
    <location>
        <begin position="34"/>
        <end position="64"/>
    </location>
</feature>
<dbReference type="Pfam" id="PF00172">
    <property type="entry name" value="Zn_clus"/>
    <property type="match status" value="1"/>
</dbReference>
<reference evidence="4 5" key="1">
    <citation type="journal article" date="2011" name="Nat. Biotechnol.">
        <title>Comparative genomic analysis of the thermophilic biomass-degrading fungi Myceliophthora thermophila and Thielavia terrestris.</title>
        <authorList>
            <person name="Berka R.M."/>
            <person name="Grigoriev I.V."/>
            <person name="Otillar R."/>
            <person name="Salamov A."/>
            <person name="Grimwood J."/>
            <person name="Reid I."/>
            <person name="Ishmael N."/>
            <person name="John T."/>
            <person name="Darmond C."/>
            <person name="Moisan M.-C."/>
            <person name="Henrissat B."/>
            <person name="Coutinho P.M."/>
            <person name="Lombard V."/>
            <person name="Natvig D.O."/>
            <person name="Lindquist E."/>
            <person name="Schmutz J."/>
            <person name="Lucas S."/>
            <person name="Harris P."/>
            <person name="Powlowski J."/>
            <person name="Bellemare A."/>
            <person name="Taylor D."/>
            <person name="Butler G."/>
            <person name="de Vries R.P."/>
            <person name="Allijn I.E."/>
            <person name="van den Brink J."/>
            <person name="Ushinsky S."/>
            <person name="Storms R."/>
            <person name="Powell A.J."/>
            <person name="Paulsen I.T."/>
            <person name="Elbourne L.D.H."/>
            <person name="Baker S.E."/>
            <person name="Magnuson J."/>
            <person name="LaBoissiere S."/>
            <person name="Clutterbuck A.J."/>
            <person name="Martinez D."/>
            <person name="Wogulis M."/>
            <person name="de Leon A.L."/>
            <person name="Rey M.W."/>
            <person name="Tsang A."/>
        </authorList>
    </citation>
    <scope>NUCLEOTIDE SEQUENCE [LARGE SCALE GENOMIC DNA]</scope>
    <source>
        <strain evidence="5">ATCC 42464 / BCRC 31852 / DSM 1799</strain>
    </source>
</reference>
<keyword evidence="1" id="KW-0539">Nucleus</keyword>
<dbReference type="GO" id="GO:0008270">
    <property type="term" value="F:zinc ion binding"/>
    <property type="evidence" value="ECO:0007669"/>
    <property type="project" value="InterPro"/>
</dbReference>
<evidence type="ECO:0000259" key="3">
    <source>
        <dbReference type="PROSITE" id="PS50048"/>
    </source>
</evidence>
<evidence type="ECO:0000256" key="2">
    <source>
        <dbReference type="SAM" id="MobiDB-lite"/>
    </source>
</evidence>
<dbReference type="InterPro" id="IPR001138">
    <property type="entry name" value="Zn2Cys6_DnaBD"/>
</dbReference>
<dbReference type="EMBL" id="CP003008">
    <property type="protein sequence ID" value="AEO61798.1"/>
    <property type="molecule type" value="Genomic_DNA"/>
</dbReference>
<evidence type="ECO:0000313" key="4">
    <source>
        <dbReference type="EMBL" id="AEO61798.1"/>
    </source>
</evidence>
<protein>
    <recommendedName>
        <fullName evidence="3">Zn(2)-C6 fungal-type domain-containing protein</fullName>
    </recommendedName>
</protein>
<name>G2QQD5_THET4</name>
<dbReference type="AlphaFoldDB" id="G2QQD5"/>
<dbReference type="GeneID" id="11509360"/>
<dbReference type="InterPro" id="IPR036864">
    <property type="entry name" value="Zn2-C6_fun-type_DNA-bd_sf"/>
</dbReference>
<gene>
    <name evidence="4" type="ORF">MYCTH_2070790</name>
</gene>
<dbReference type="CDD" id="cd00067">
    <property type="entry name" value="GAL4"/>
    <property type="match status" value="1"/>
</dbReference>
<dbReference type="Gene3D" id="4.10.240.10">
    <property type="entry name" value="Zn(2)-C6 fungal-type DNA-binding domain"/>
    <property type="match status" value="1"/>
</dbReference>
<dbReference type="OMA" id="RNCKTRK"/>
<evidence type="ECO:0000313" key="5">
    <source>
        <dbReference type="Proteomes" id="UP000007322"/>
    </source>
</evidence>
<dbReference type="Proteomes" id="UP000007322">
    <property type="component" value="Chromosome 7"/>
</dbReference>
<dbReference type="OrthoDB" id="5419315at2759"/>
<dbReference type="VEuPathDB" id="FungiDB:MYCTH_2070790"/>
<proteinExistence type="predicted"/>
<organism evidence="4 5">
    <name type="scientific">Thermothelomyces thermophilus (strain ATCC 42464 / BCRC 31852 / DSM 1799)</name>
    <name type="common">Sporotrichum thermophile</name>
    <dbReference type="NCBI Taxonomy" id="573729"/>
    <lineage>
        <taxon>Eukaryota</taxon>
        <taxon>Fungi</taxon>
        <taxon>Dikarya</taxon>
        <taxon>Ascomycota</taxon>
        <taxon>Pezizomycotina</taxon>
        <taxon>Sordariomycetes</taxon>
        <taxon>Sordariomycetidae</taxon>
        <taxon>Sordariales</taxon>
        <taxon>Chaetomiaceae</taxon>
        <taxon>Thermothelomyces</taxon>
    </lineage>
</organism>
<dbReference type="PANTHER" id="PTHR47784">
    <property type="entry name" value="STEROL UPTAKE CONTROL PROTEIN 2"/>
    <property type="match status" value="1"/>
</dbReference>
<dbReference type="PROSITE" id="PS00463">
    <property type="entry name" value="ZN2_CY6_FUNGAL_1"/>
    <property type="match status" value="1"/>
</dbReference>
<dbReference type="InParanoid" id="G2QQD5"/>
<dbReference type="PROSITE" id="PS50048">
    <property type="entry name" value="ZN2_CY6_FUNGAL_2"/>
    <property type="match status" value="1"/>
</dbReference>
<dbReference type="KEGG" id="mtm:MYCTH_2070790"/>
<keyword evidence="5" id="KW-1185">Reference proteome</keyword>
<dbReference type="SMART" id="SM00066">
    <property type="entry name" value="GAL4"/>
    <property type="match status" value="1"/>
</dbReference>
<dbReference type="PANTHER" id="PTHR47784:SF5">
    <property type="entry name" value="STEROL UPTAKE CONTROL PROTEIN 2"/>
    <property type="match status" value="1"/>
</dbReference>
<feature type="compositionally biased region" description="Low complexity" evidence="2">
    <location>
        <begin position="73"/>
        <end position="83"/>
    </location>
</feature>
<dbReference type="RefSeq" id="XP_003667043.1">
    <property type="nucleotide sequence ID" value="XM_003666995.1"/>
</dbReference>
<feature type="compositionally biased region" description="Basic residues" evidence="2">
    <location>
        <begin position="22"/>
        <end position="33"/>
    </location>
</feature>
<feature type="region of interest" description="Disordered" evidence="2">
    <location>
        <begin position="68"/>
        <end position="88"/>
    </location>
</feature>
<dbReference type="eggNOG" id="ENOG502R6NR">
    <property type="taxonomic scope" value="Eukaryota"/>
</dbReference>
<evidence type="ECO:0000256" key="1">
    <source>
        <dbReference type="ARBA" id="ARBA00023242"/>
    </source>
</evidence>
<sequence>METTATTETTATPVTNAAGKPYHAKRPHRKSRTGCRNCKARKVKCDEGRPACRMCTLRRETCVYMAAPKRAPRSTSSSSPTPSRDGDAAALEQRCCTSAVVPQPQFRPGGHDETDMRLLWFYTTATYSSFSTGQLKERNVDVILKVNVVQHAFANRFLMDTILGLSAMHINHLGIRNLGISRSLELQYRARAFENFRKAVEAADPSTYPALLITSLFLCGLSTHVFRGEEARPFAVLDWMNLWKGIGTIIELIRSQHEQLFRTRLGSLVFRPAVDLDASARCIPNQLLLMIASIKEGDPDFPLSQVYYRALQLLGSLYLELRNGFTPLLFLRIVTFFTFFPNSLIRPAREMRPRALVIIAHYLVFTRFKANHSWWIEDIAQYEIPNICSFLGPGWEDLLRLPIASLYTEDNTALARLLLGDPSWHPPSKIEQVPAPSLYEERELAIRTVKAEETAEEAREYLENYAADEFC</sequence>
<feature type="region of interest" description="Disordered" evidence="2">
    <location>
        <begin position="1"/>
        <end position="33"/>
    </location>
</feature>
<dbReference type="HOGENOM" id="CLU_024934_7_1_1"/>